<name>B7HAF7_BACC4</name>
<dbReference type="SUPFAM" id="SSF56112">
    <property type="entry name" value="Protein kinase-like (PK-like)"/>
    <property type="match status" value="1"/>
</dbReference>
<proteinExistence type="inferred from homology"/>
<evidence type="ECO:0000256" key="1">
    <source>
        <dbReference type="ARBA" id="ARBA00038240"/>
    </source>
</evidence>
<dbReference type="PANTHER" id="PTHR21064">
    <property type="entry name" value="AMINOGLYCOSIDE PHOSPHOTRANSFERASE DOMAIN-CONTAINING PROTEIN-RELATED"/>
    <property type="match status" value="1"/>
</dbReference>
<accession>B7HAF7</accession>
<protein>
    <recommendedName>
        <fullName evidence="2">Aminoglycoside phosphotransferase domain-containing protein</fullName>
    </recommendedName>
</protein>
<organism evidence="3 4">
    <name type="scientific">Bacillus cereus (strain B4264)</name>
    <dbReference type="NCBI Taxonomy" id="405532"/>
    <lineage>
        <taxon>Bacteria</taxon>
        <taxon>Bacillati</taxon>
        <taxon>Bacillota</taxon>
        <taxon>Bacilli</taxon>
        <taxon>Bacillales</taxon>
        <taxon>Bacillaceae</taxon>
        <taxon>Bacillus</taxon>
        <taxon>Bacillus cereus group</taxon>
    </lineage>
</organism>
<dbReference type="InterPro" id="IPR050249">
    <property type="entry name" value="Pseudomonas-type_ThrB"/>
</dbReference>
<dbReference type="PANTHER" id="PTHR21064:SF6">
    <property type="entry name" value="AMINOGLYCOSIDE PHOSPHOTRANSFERASE DOMAIN-CONTAINING PROTEIN"/>
    <property type="match status" value="1"/>
</dbReference>
<dbReference type="AlphaFoldDB" id="B7HAF7"/>
<dbReference type="Pfam" id="PF01636">
    <property type="entry name" value="APH"/>
    <property type="match status" value="1"/>
</dbReference>
<comment type="similarity">
    <text evidence="1">Belongs to the pseudomonas-type ThrB family.</text>
</comment>
<dbReference type="Proteomes" id="UP000007096">
    <property type="component" value="Chromosome"/>
</dbReference>
<reference evidence="3 4" key="1">
    <citation type="submission" date="2008-10" db="EMBL/GenBank/DDBJ databases">
        <title>Genome sequence of Bacillus cereus B4264.</title>
        <authorList>
            <person name="Dodson R.J."/>
            <person name="Durkin A.S."/>
            <person name="Rosovitz M.J."/>
            <person name="Rasko D.A."/>
            <person name="Hoffmaster A."/>
            <person name="Ravel J."/>
            <person name="Sutton G."/>
        </authorList>
    </citation>
    <scope>NUCLEOTIDE SEQUENCE [LARGE SCALE GENOMIC DNA]</scope>
    <source>
        <strain evidence="3 4">B4264</strain>
    </source>
</reference>
<dbReference type="GO" id="GO:0019202">
    <property type="term" value="F:amino acid kinase activity"/>
    <property type="evidence" value="ECO:0007669"/>
    <property type="project" value="TreeGrafter"/>
</dbReference>
<dbReference type="InterPro" id="IPR011009">
    <property type="entry name" value="Kinase-like_dom_sf"/>
</dbReference>
<dbReference type="EMBL" id="CP001176">
    <property type="protein sequence ID" value="ACK61576.1"/>
    <property type="molecule type" value="Genomic_DNA"/>
</dbReference>
<dbReference type="HOGENOM" id="CLU_849021_0_0_9"/>
<evidence type="ECO:0000313" key="4">
    <source>
        <dbReference type="Proteomes" id="UP000007096"/>
    </source>
</evidence>
<dbReference type="InterPro" id="IPR002575">
    <property type="entry name" value="Aminoglycoside_PTrfase"/>
</dbReference>
<dbReference type="Gene3D" id="3.90.1200.10">
    <property type="match status" value="1"/>
</dbReference>
<evidence type="ECO:0000313" key="3">
    <source>
        <dbReference type="EMBL" id="ACK61576.1"/>
    </source>
</evidence>
<evidence type="ECO:0000259" key="2">
    <source>
        <dbReference type="Pfam" id="PF01636"/>
    </source>
</evidence>
<feature type="domain" description="Aminoglycoside phosphotransferase" evidence="2">
    <location>
        <begin position="92"/>
        <end position="273"/>
    </location>
</feature>
<sequence>MLNEVKYILLWGIEWIACTLIFCMKGEKEVKHIIKDVLMNYFTEIRSLVIEEELHINSWHTDLHYKIMVNGKRYSARFMNSNRIINPAFGALSNEQLKEQVRFTYYLRGHGIPFMQINKNTSGESFTLVTWNDEQYRFVLSNWIEGEHLTHCTESIAESFGKKARKIHDISSTFQSSIFQKKSHLGGYAQFIDMLESKVSACKELREYINLATYHIECAYTSNLQFIVQTDLNPLNVLWDSSQCVKGIVDFESIGYVDRIEGLAFLIKWYSRIEGIQSHEVCSSVASSFLEGYTVHNIVTPNDYKRLSSLLWLSGSLNWNFVKKTLSVLEDARQLEEHLKVYRVRGERLSSLLICR</sequence>
<gene>
    <name evidence="3" type="ordered locus">BCB4264_A3182</name>
</gene>
<dbReference type="KEGG" id="bcb:BCB4264_A3182"/>